<evidence type="ECO:0000313" key="1">
    <source>
        <dbReference type="EMBL" id="MPM57451.1"/>
    </source>
</evidence>
<dbReference type="Gene3D" id="1.25.40.390">
    <property type="match status" value="1"/>
</dbReference>
<protein>
    <submittedName>
        <fullName evidence="1">Uncharacterized protein</fullName>
    </submittedName>
</protein>
<dbReference type="InterPro" id="IPR011990">
    <property type="entry name" value="TPR-like_helical_dom_sf"/>
</dbReference>
<accession>A0A645AYQ6</accession>
<comment type="caution">
    <text evidence="1">The sequence shown here is derived from an EMBL/GenBank/DDBJ whole genome shotgun (WGS) entry which is preliminary data.</text>
</comment>
<gene>
    <name evidence="1" type="ORF">SDC9_104273</name>
</gene>
<proteinExistence type="predicted"/>
<reference evidence="1" key="1">
    <citation type="submission" date="2019-08" db="EMBL/GenBank/DDBJ databases">
        <authorList>
            <person name="Kucharzyk K."/>
            <person name="Murdoch R.W."/>
            <person name="Higgins S."/>
            <person name="Loffler F."/>
        </authorList>
    </citation>
    <scope>NUCLEOTIDE SEQUENCE</scope>
</reference>
<sequence>MLDPLPVPASRDELMEVIFKEICLELYMENGSEWFAALRIKKNNQPIIYLLKPDVQAIDQNLFCWPIPSTETSTNIKIKSNPGYDN</sequence>
<dbReference type="EMBL" id="VSSQ01016275">
    <property type="protein sequence ID" value="MPM57451.1"/>
    <property type="molecule type" value="Genomic_DNA"/>
</dbReference>
<dbReference type="SUPFAM" id="SSF48452">
    <property type="entry name" value="TPR-like"/>
    <property type="match status" value="1"/>
</dbReference>
<dbReference type="AlphaFoldDB" id="A0A645AYQ6"/>
<organism evidence="1">
    <name type="scientific">bioreactor metagenome</name>
    <dbReference type="NCBI Taxonomy" id="1076179"/>
    <lineage>
        <taxon>unclassified sequences</taxon>
        <taxon>metagenomes</taxon>
        <taxon>ecological metagenomes</taxon>
    </lineage>
</organism>
<name>A0A645AYQ6_9ZZZZ</name>